<evidence type="ECO:0000313" key="1">
    <source>
        <dbReference type="EMBL" id="RMI43047.1"/>
    </source>
</evidence>
<reference evidence="1 2" key="1">
    <citation type="submission" date="2018-10" db="EMBL/GenBank/DDBJ databases">
        <title>Isolation from soil.</title>
        <authorList>
            <person name="Hu J."/>
        </authorList>
    </citation>
    <scope>NUCLEOTIDE SEQUENCE [LARGE SCALE GENOMIC DNA]</scope>
    <source>
        <strain evidence="1 2">NEAU-Ht49</strain>
    </source>
</reference>
<protein>
    <submittedName>
        <fullName evidence="1">MarR family transcriptional regulator</fullName>
    </submittedName>
</protein>
<comment type="caution">
    <text evidence="1">The sequence shown here is derived from an EMBL/GenBank/DDBJ whole genome shotgun (WGS) entry which is preliminary data.</text>
</comment>
<dbReference type="Gene3D" id="1.10.10.10">
    <property type="entry name" value="Winged helix-like DNA-binding domain superfamily/Winged helix DNA-binding domain"/>
    <property type="match status" value="1"/>
</dbReference>
<proteinExistence type="predicted"/>
<dbReference type="InterPro" id="IPR036390">
    <property type="entry name" value="WH_DNA-bd_sf"/>
</dbReference>
<dbReference type="AlphaFoldDB" id="A0A3M2M0E9"/>
<sequence length="140" mass="14779">MTTTLTPKIIGQAEKHHTVVLARALGGTTLDEKQWITLSQLAAPTTPEAHTTRIAALTQWDRAAVEIALGKLLASGYVHEVPSGDIEPTESGRALVATVRAASVDTITRAYSVASPEDLATTARVLEAITTRLAADLSHS</sequence>
<organism evidence="1 2">
    <name type="scientific">Actinomadura harenae</name>
    <dbReference type="NCBI Taxonomy" id="2483351"/>
    <lineage>
        <taxon>Bacteria</taxon>
        <taxon>Bacillati</taxon>
        <taxon>Actinomycetota</taxon>
        <taxon>Actinomycetes</taxon>
        <taxon>Streptosporangiales</taxon>
        <taxon>Thermomonosporaceae</taxon>
        <taxon>Actinomadura</taxon>
    </lineage>
</organism>
<evidence type="ECO:0000313" key="2">
    <source>
        <dbReference type="Proteomes" id="UP000282674"/>
    </source>
</evidence>
<dbReference type="InterPro" id="IPR036388">
    <property type="entry name" value="WH-like_DNA-bd_sf"/>
</dbReference>
<name>A0A3M2M0E9_9ACTN</name>
<keyword evidence="2" id="KW-1185">Reference proteome</keyword>
<dbReference type="EMBL" id="RFFG01000028">
    <property type="protein sequence ID" value="RMI43047.1"/>
    <property type="molecule type" value="Genomic_DNA"/>
</dbReference>
<dbReference type="SUPFAM" id="SSF46785">
    <property type="entry name" value="Winged helix' DNA-binding domain"/>
    <property type="match status" value="1"/>
</dbReference>
<dbReference type="RefSeq" id="WP_122195477.1">
    <property type="nucleotide sequence ID" value="NZ_JBHSKC010000004.1"/>
</dbReference>
<gene>
    <name evidence="1" type="ORF">EBO15_17575</name>
</gene>
<accession>A0A3M2M0E9</accession>
<dbReference type="Proteomes" id="UP000282674">
    <property type="component" value="Unassembled WGS sequence"/>
</dbReference>
<dbReference type="OrthoDB" id="4550567at2"/>